<accession>A0ABR6Z3R2</accession>
<comment type="similarity">
    <text evidence="2 5">Belongs to the trans-sulfuration enzymes family.</text>
</comment>
<keyword evidence="3" id="KW-0808">Transferase</keyword>
<proteinExistence type="inferred from homology"/>
<dbReference type="InterPro" id="IPR015424">
    <property type="entry name" value="PyrdxlP-dep_Trfase"/>
</dbReference>
<sequence>MSTTPKPPQYGFTTTILHSDRQKDIEHGSIHKPIHTSVMYGYRDARDLAAVFQNKQSGYRYGRQGNPTVSALEEKISKMEGGLGTIAFATGMAAIGAVFQALLRQGDHVVSSSFLFGNTNSLWQTVAGQGVNVSLVDATDVAHVAAALTPATRMVFVETIANPRTQIADLKKIGELCLEKGILFVVDNTMTSPYLFQPKAVYAGLVVNSLTKSIAGHGNVLGGALTDTGLFDWSLFPNIAANFRKQPSHMQGLAQIRAKALRDFGASISPEAAHQVAVGAETIALRQERECTNAMALAKMLAADPRVAVVHYPGLPDHPQHDLATDLFSAYGALFSFELKPEIDCFDYLNRLKLAINATHLGDTRTLVIPVAHTIFFEMGAERRAEMGIADSLIRVSVGIEDTQDLLDDFANALASE</sequence>
<dbReference type="InterPro" id="IPR006235">
    <property type="entry name" value="OAc-hSer/O-AcSer_sulfhydrylase"/>
</dbReference>
<name>A0ABR6Z3R2_9BURK</name>
<dbReference type="PANTHER" id="PTHR43797">
    <property type="entry name" value="HOMOCYSTEINE/CYSTEINE SYNTHASE"/>
    <property type="match status" value="1"/>
</dbReference>
<evidence type="ECO:0000256" key="4">
    <source>
        <dbReference type="ARBA" id="ARBA00022898"/>
    </source>
</evidence>
<comment type="caution">
    <text evidence="6">The sequence shown here is derived from an EMBL/GenBank/DDBJ whole genome shotgun (WGS) entry which is preliminary data.</text>
</comment>
<dbReference type="RefSeq" id="WP_186951647.1">
    <property type="nucleotide sequence ID" value="NZ_JACOFX010000001.1"/>
</dbReference>
<dbReference type="PIRSF" id="PIRSF001434">
    <property type="entry name" value="CGS"/>
    <property type="match status" value="1"/>
</dbReference>
<evidence type="ECO:0000256" key="3">
    <source>
        <dbReference type="ARBA" id="ARBA00022679"/>
    </source>
</evidence>
<dbReference type="Gene3D" id="3.40.640.10">
    <property type="entry name" value="Type I PLP-dependent aspartate aminotransferase-like (Major domain)"/>
    <property type="match status" value="1"/>
</dbReference>
<dbReference type="InterPro" id="IPR015421">
    <property type="entry name" value="PyrdxlP-dep_Trfase_major"/>
</dbReference>
<comment type="cofactor">
    <cofactor evidence="1 5">
        <name>pyridoxal 5'-phosphate</name>
        <dbReference type="ChEBI" id="CHEBI:597326"/>
    </cofactor>
</comment>
<evidence type="ECO:0000256" key="5">
    <source>
        <dbReference type="RuleBase" id="RU362118"/>
    </source>
</evidence>
<dbReference type="EMBL" id="JACOFX010000001">
    <property type="protein sequence ID" value="MBC3906433.1"/>
    <property type="molecule type" value="Genomic_DNA"/>
</dbReference>
<dbReference type="Pfam" id="PF01053">
    <property type="entry name" value="Cys_Met_Meta_PP"/>
    <property type="match status" value="1"/>
</dbReference>
<gene>
    <name evidence="6" type="ORF">H8L47_02495</name>
</gene>
<evidence type="ECO:0000313" key="6">
    <source>
        <dbReference type="EMBL" id="MBC3906433.1"/>
    </source>
</evidence>
<keyword evidence="7" id="KW-1185">Reference proteome</keyword>
<dbReference type="PANTHER" id="PTHR43797:SF2">
    <property type="entry name" value="HOMOCYSTEINE_CYSTEINE SYNTHASE"/>
    <property type="match status" value="1"/>
</dbReference>
<reference evidence="6 7" key="1">
    <citation type="submission" date="2020-08" db="EMBL/GenBank/DDBJ databases">
        <title>Novel species isolated from subtropical streams in China.</title>
        <authorList>
            <person name="Lu H."/>
        </authorList>
    </citation>
    <scope>NUCLEOTIDE SEQUENCE [LARGE SCALE GENOMIC DNA]</scope>
    <source>
        <strain evidence="6 7">NL8W</strain>
    </source>
</reference>
<dbReference type="InterPro" id="IPR000277">
    <property type="entry name" value="Cys/Met-Metab_PyrdxlP-dep_enz"/>
</dbReference>
<organism evidence="6 7">
    <name type="scientific">Undibacterium umbellatum</name>
    <dbReference type="NCBI Taxonomy" id="2762300"/>
    <lineage>
        <taxon>Bacteria</taxon>
        <taxon>Pseudomonadati</taxon>
        <taxon>Pseudomonadota</taxon>
        <taxon>Betaproteobacteria</taxon>
        <taxon>Burkholderiales</taxon>
        <taxon>Oxalobacteraceae</taxon>
        <taxon>Undibacterium</taxon>
    </lineage>
</organism>
<protein>
    <submittedName>
        <fullName evidence="6">Cystathionine gamma-synthase family protein</fullName>
    </submittedName>
</protein>
<dbReference type="InterPro" id="IPR015422">
    <property type="entry name" value="PyrdxlP-dep_Trfase_small"/>
</dbReference>
<evidence type="ECO:0000256" key="1">
    <source>
        <dbReference type="ARBA" id="ARBA00001933"/>
    </source>
</evidence>
<dbReference type="Gene3D" id="3.90.1150.10">
    <property type="entry name" value="Aspartate Aminotransferase, domain 1"/>
    <property type="match status" value="1"/>
</dbReference>
<evidence type="ECO:0000313" key="7">
    <source>
        <dbReference type="Proteomes" id="UP000646911"/>
    </source>
</evidence>
<keyword evidence="4 5" id="KW-0663">Pyridoxal phosphate</keyword>
<dbReference type="SUPFAM" id="SSF53383">
    <property type="entry name" value="PLP-dependent transferases"/>
    <property type="match status" value="1"/>
</dbReference>
<dbReference type="NCBIfam" id="NF004609">
    <property type="entry name" value="PRK05939.1"/>
    <property type="match status" value="1"/>
</dbReference>
<dbReference type="Proteomes" id="UP000646911">
    <property type="component" value="Unassembled WGS sequence"/>
</dbReference>
<evidence type="ECO:0000256" key="2">
    <source>
        <dbReference type="ARBA" id="ARBA00009077"/>
    </source>
</evidence>